<gene>
    <name evidence="2" type="ORF">DAEQUDRAFT_386824</name>
</gene>
<accession>A0A165NXF7</accession>
<dbReference type="OrthoDB" id="2798260at2759"/>
<evidence type="ECO:0000259" key="1">
    <source>
        <dbReference type="Pfam" id="PF12937"/>
    </source>
</evidence>
<protein>
    <recommendedName>
        <fullName evidence="1">F-box domain-containing protein</fullName>
    </recommendedName>
</protein>
<name>A0A165NXF7_9APHY</name>
<dbReference type="SUPFAM" id="SSF81383">
    <property type="entry name" value="F-box domain"/>
    <property type="match status" value="1"/>
</dbReference>
<evidence type="ECO:0000313" key="2">
    <source>
        <dbReference type="EMBL" id="KZT67497.1"/>
    </source>
</evidence>
<keyword evidence="3" id="KW-1185">Reference proteome</keyword>
<dbReference type="AlphaFoldDB" id="A0A165NXF7"/>
<dbReference type="InterPro" id="IPR036047">
    <property type="entry name" value="F-box-like_dom_sf"/>
</dbReference>
<proteinExistence type="predicted"/>
<dbReference type="InterPro" id="IPR001810">
    <property type="entry name" value="F-box_dom"/>
</dbReference>
<sequence length="433" mass="49222">MLPQLPVEIWERIIDHLWNYAGDLIRCTKVCKAWHSRSLFHLLTLMRLTNMQATRYIVKLLNREPKARAMVNEVLVRGTGPGPECRPIPHLGTLTLMLGKKKIPRLETFIIRRAEWQSGALHRDFFLHLSHFATIPDLHLVNVIFPSKLVFARLIRALPNLTQLYCTHVTFRSQAFDPSAFLSTPTQIKTVRLDGHSNDVAELMACQVPSITDGMEEFQAGWSIYTEERPYLFPTNDAAIISMLQHPRPALKVVNIRLRRQPGVAVQQKHEGEISTSTGAPRLPLLNQCTELEVFRICHCLTKLVESPTDAQASSPQPSSWLYDILASITSTKLNTLCISLDFRYIRPTDSTHVVELAQRFLEQQECTQIDEMLADTERFKGLRAVDIDCLCGTSARTLAPSQDKWTATIVAYFPQLHTRMILGGNVNIKMDY</sequence>
<dbReference type="Proteomes" id="UP000076727">
    <property type="component" value="Unassembled WGS sequence"/>
</dbReference>
<feature type="domain" description="F-box" evidence="1">
    <location>
        <begin position="3"/>
        <end position="36"/>
    </location>
</feature>
<dbReference type="EMBL" id="KV429075">
    <property type="protein sequence ID" value="KZT67497.1"/>
    <property type="molecule type" value="Genomic_DNA"/>
</dbReference>
<evidence type="ECO:0000313" key="3">
    <source>
        <dbReference type="Proteomes" id="UP000076727"/>
    </source>
</evidence>
<reference evidence="2 3" key="1">
    <citation type="journal article" date="2016" name="Mol. Biol. Evol.">
        <title>Comparative Genomics of Early-Diverging Mushroom-Forming Fungi Provides Insights into the Origins of Lignocellulose Decay Capabilities.</title>
        <authorList>
            <person name="Nagy L.G."/>
            <person name="Riley R."/>
            <person name="Tritt A."/>
            <person name="Adam C."/>
            <person name="Daum C."/>
            <person name="Floudas D."/>
            <person name="Sun H."/>
            <person name="Yadav J.S."/>
            <person name="Pangilinan J."/>
            <person name="Larsson K.H."/>
            <person name="Matsuura K."/>
            <person name="Barry K."/>
            <person name="Labutti K."/>
            <person name="Kuo R."/>
            <person name="Ohm R.A."/>
            <person name="Bhattacharya S.S."/>
            <person name="Shirouzu T."/>
            <person name="Yoshinaga Y."/>
            <person name="Martin F.M."/>
            <person name="Grigoriev I.V."/>
            <person name="Hibbett D.S."/>
        </authorList>
    </citation>
    <scope>NUCLEOTIDE SEQUENCE [LARGE SCALE GENOMIC DNA]</scope>
    <source>
        <strain evidence="2 3">L-15889</strain>
    </source>
</reference>
<organism evidence="2 3">
    <name type="scientific">Daedalea quercina L-15889</name>
    <dbReference type="NCBI Taxonomy" id="1314783"/>
    <lineage>
        <taxon>Eukaryota</taxon>
        <taxon>Fungi</taxon>
        <taxon>Dikarya</taxon>
        <taxon>Basidiomycota</taxon>
        <taxon>Agaricomycotina</taxon>
        <taxon>Agaricomycetes</taxon>
        <taxon>Polyporales</taxon>
        <taxon>Fomitopsis</taxon>
    </lineage>
</organism>
<dbReference type="Pfam" id="PF12937">
    <property type="entry name" value="F-box-like"/>
    <property type="match status" value="1"/>
</dbReference>